<reference evidence="2" key="1">
    <citation type="submission" date="2021-02" db="EMBL/GenBank/DDBJ databases">
        <authorList>
            <person name="Nowell W R."/>
        </authorList>
    </citation>
    <scope>NUCLEOTIDE SEQUENCE</scope>
</reference>
<feature type="region of interest" description="Disordered" evidence="1">
    <location>
        <begin position="87"/>
        <end position="125"/>
    </location>
</feature>
<feature type="compositionally biased region" description="Basic residues" evidence="1">
    <location>
        <begin position="99"/>
        <end position="118"/>
    </location>
</feature>
<name>A0A814V706_9BILA</name>
<gene>
    <name evidence="3" type="ORF">OTI717_LOCUS7291</name>
    <name evidence="2" type="ORF">SEV965_LOCUS20269</name>
</gene>
<protein>
    <submittedName>
        <fullName evidence="2">Uncharacterized protein</fullName>
    </submittedName>
</protein>
<dbReference type="Proteomes" id="UP000663823">
    <property type="component" value="Unassembled WGS sequence"/>
</dbReference>
<evidence type="ECO:0000313" key="4">
    <source>
        <dbReference type="Proteomes" id="UP000663889"/>
    </source>
</evidence>
<accession>A0A814V706</accession>
<sequence length="173" mass="20266">MSKDRQRIRQIKYHINQLLSELRMIESNNDIIQPLNISINSQLTTISHEENFCPYLSCKQKPVILHSTTNDECRKKSKKFLFAASARATSTPKNSPNHNRIKLKPHHTSTPRRTKRHSTALAIPPNNNNIIPLKRLLYNKDYDQHKRRHSAVPFSKRSILPRLHPIDENPQWI</sequence>
<dbReference type="EMBL" id="CAJNOU010001307">
    <property type="protein sequence ID" value="CAF1185037.1"/>
    <property type="molecule type" value="Genomic_DNA"/>
</dbReference>
<proteinExistence type="predicted"/>
<dbReference type="EMBL" id="CAJOAX010000541">
    <property type="protein sequence ID" value="CAF3610755.1"/>
    <property type="molecule type" value="Genomic_DNA"/>
</dbReference>
<evidence type="ECO:0000256" key="1">
    <source>
        <dbReference type="SAM" id="MobiDB-lite"/>
    </source>
</evidence>
<comment type="caution">
    <text evidence="2">The sequence shown here is derived from an EMBL/GenBank/DDBJ whole genome shotgun (WGS) entry which is preliminary data.</text>
</comment>
<organism evidence="2 4">
    <name type="scientific">Rotaria sordida</name>
    <dbReference type="NCBI Taxonomy" id="392033"/>
    <lineage>
        <taxon>Eukaryota</taxon>
        <taxon>Metazoa</taxon>
        <taxon>Spiralia</taxon>
        <taxon>Gnathifera</taxon>
        <taxon>Rotifera</taxon>
        <taxon>Eurotatoria</taxon>
        <taxon>Bdelloidea</taxon>
        <taxon>Philodinida</taxon>
        <taxon>Philodinidae</taxon>
        <taxon>Rotaria</taxon>
    </lineage>
</organism>
<dbReference type="Proteomes" id="UP000663889">
    <property type="component" value="Unassembled WGS sequence"/>
</dbReference>
<evidence type="ECO:0000313" key="2">
    <source>
        <dbReference type="EMBL" id="CAF1185037.1"/>
    </source>
</evidence>
<feature type="compositionally biased region" description="Polar residues" evidence="1">
    <location>
        <begin position="89"/>
        <end position="98"/>
    </location>
</feature>
<dbReference type="AlphaFoldDB" id="A0A814V706"/>
<evidence type="ECO:0000313" key="3">
    <source>
        <dbReference type="EMBL" id="CAF3610755.1"/>
    </source>
</evidence>